<dbReference type="Proteomes" id="UP001188597">
    <property type="component" value="Unassembled WGS sequence"/>
</dbReference>
<sequence>MAMSALLRRAVPNLRLCFHGRFHTSVAPRPVNDTGLYGFAHLKTPKGFQRFVDDAIEREFVVEANKASMRMNQYLHVRFGENIASDPGHVDIFPASCIPKQLHHLVKPIYRDKSLGASGNTKEKGFQIVTDPTTLTSVLQYSADAEVRKMAYVRGNSVPHANLGRFTTDLSRVIISVGPNAAVFTAS</sequence>
<name>A0AA89BGI1_9ASTE</name>
<accession>A0AA89BGI1</accession>
<keyword evidence="2" id="KW-1185">Reference proteome</keyword>
<evidence type="ECO:0000313" key="1">
    <source>
        <dbReference type="EMBL" id="KAK3040093.1"/>
    </source>
</evidence>
<proteinExistence type="predicted"/>
<comment type="caution">
    <text evidence="1">The sequence shown here is derived from an EMBL/GenBank/DDBJ whole genome shotgun (WGS) entry which is preliminary data.</text>
</comment>
<dbReference type="AlphaFoldDB" id="A0AA89BGI1"/>
<reference evidence="1" key="1">
    <citation type="submission" date="2022-12" db="EMBL/GenBank/DDBJ databases">
        <title>Draft genome assemblies for two species of Escallonia (Escalloniales).</title>
        <authorList>
            <person name="Chanderbali A."/>
            <person name="Dervinis C."/>
            <person name="Anghel I."/>
            <person name="Soltis D."/>
            <person name="Soltis P."/>
            <person name="Zapata F."/>
        </authorList>
    </citation>
    <scope>NUCLEOTIDE SEQUENCE</scope>
    <source>
        <strain evidence="1">UCBG64.0493</strain>
        <tissue evidence="1">Leaf</tissue>
    </source>
</reference>
<evidence type="ECO:0000313" key="2">
    <source>
        <dbReference type="Proteomes" id="UP001188597"/>
    </source>
</evidence>
<dbReference type="EMBL" id="JAVXUP010000061">
    <property type="protein sequence ID" value="KAK3040093.1"/>
    <property type="molecule type" value="Genomic_DNA"/>
</dbReference>
<gene>
    <name evidence="1" type="ORF">RJ639_027819</name>
</gene>
<protein>
    <submittedName>
        <fullName evidence="1">Uncharacterized protein</fullName>
    </submittedName>
</protein>
<organism evidence="1 2">
    <name type="scientific">Escallonia herrerae</name>
    <dbReference type="NCBI Taxonomy" id="1293975"/>
    <lineage>
        <taxon>Eukaryota</taxon>
        <taxon>Viridiplantae</taxon>
        <taxon>Streptophyta</taxon>
        <taxon>Embryophyta</taxon>
        <taxon>Tracheophyta</taxon>
        <taxon>Spermatophyta</taxon>
        <taxon>Magnoliopsida</taxon>
        <taxon>eudicotyledons</taxon>
        <taxon>Gunneridae</taxon>
        <taxon>Pentapetalae</taxon>
        <taxon>asterids</taxon>
        <taxon>campanulids</taxon>
        <taxon>Escalloniales</taxon>
        <taxon>Escalloniaceae</taxon>
        <taxon>Escallonia</taxon>
    </lineage>
</organism>